<feature type="compositionally biased region" description="Basic residues" evidence="1">
    <location>
        <begin position="16"/>
        <end position="26"/>
    </location>
</feature>
<dbReference type="RefSeq" id="WP_045828099.1">
    <property type="nucleotide sequence ID" value="NZ_JZRB01000004.1"/>
</dbReference>
<evidence type="ECO:0000256" key="2">
    <source>
        <dbReference type="SAM" id="Phobius"/>
    </source>
</evidence>
<keyword evidence="2" id="KW-0472">Membrane</keyword>
<name>A0A0F3L372_9GAMM</name>
<feature type="transmembrane region" description="Helical" evidence="2">
    <location>
        <begin position="47"/>
        <end position="67"/>
    </location>
</feature>
<keyword evidence="2" id="KW-0812">Transmembrane</keyword>
<reference evidence="3 4" key="1">
    <citation type="submission" date="2015-03" db="EMBL/GenBank/DDBJ databases">
        <title>Draft genome sequence of Luteibacter yeojuensis strain SU11.</title>
        <authorList>
            <person name="Sulaiman J."/>
            <person name="Priya K."/>
            <person name="Chan K.-G."/>
        </authorList>
    </citation>
    <scope>NUCLEOTIDE SEQUENCE [LARGE SCALE GENOMIC DNA]</scope>
    <source>
        <strain evidence="3 4">SU11</strain>
    </source>
</reference>
<feature type="region of interest" description="Disordered" evidence="1">
    <location>
        <begin position="1"/>
        <end position="38"/>
    </location>
</feature>
<organism evidence="3 4">
    <name type="scientific">Luteibacter yeojuensis</name>
    <dbReference type="NCBI Taxonomy" id="345309"/>
    <lineage>
        <taxon>Bacteria</taxon>
        <taxon>Pseudomonadati</taxon>
        <taxon>Pseudomonadota</taxon>
        <taxon>Gammaproteobacteria</taxon>
        <taxon>Lysobacterales</taxon>
        <taxon>Rhodanobacteraceae</taxon>
        <taxon>Luteibacter</taxon>
    </lineage>
</organism>
<dbReference type="Proteomes" id="UP000033651">
    <property type="component" value="Unassembled WGS sequence"/>
</dbReference>
<dbReference type="AlphaFoldDB" id="A0A0F3L372"/>
<evidence type="ECO:0000313" key="3">
    <source>
        <dbReference type="EMBL" id="KJV36794.1"/>
    </source>
</evidence>
<evidence type="ECO:0000256" key="1">
    <source>
        <dbReference type="SAM" id="MobiDB-lite"/>
    </source>
</evidence>
<dbReference type="EMBL" id="JZRB01000004">
    <property type="protein sequence ID" value="KJV36794.1"/>
    <property type="molecule type" value="Genomic_DNA"/>
</dbReference>
<dbReference type="PATRIC" id="fig|345309.4.peg.2997"/>
<sequence length="82" mass="8970">MELPHSTAPAADRPSVAHHRPGRARRTRPDHAAPRARRPLSAKVRRYLWYTAAAVGIYGASLAYAHLEEASHQAVQATNAAH</sequence>
<comment type="caution">
    <text evidence="3">The sequence shown here is derived from an EMBL/GenBank/DDBJ whole genome shotgun (WGS) entry which is preliminary data.</text>
</comment>
<keyword evidence="4" id="KW-1185">Reference proteome</keyword>
<gene>
    <name evidence="3" type="ORF">VI08_03300</name>
</gene>
<dbReference type="OrthoDB" id="9997501at2"/>
<proteinExistence type="predicted"/>
<evidence type="ECO:0000313" key="4">
    <source>
        <dbReference type="Proteomes" id="UP000033651"/>
    </source>
</evidence>
<accession>A0A0F3L372</accession>
<protein>
    <submittedName>
        <fullName evidence="3">Uncharacterized protein</fullName>
    </submittedName>
</protein>
<keyword evidence="2" id="KW-1133">Transmembrane helix</keyword>